<dbReference type="Proteomes" id="UP000422232">
    <property type="component" value="Chromosome"/>
</dbReference>
<sequence length="55" mass="6479">MQCLSISKKITQFLSSFFNSHSNKIFLITKNFQVLTIQEKKEACNHINKFNKKQT</sequence>
<gene>
    <name evidence="1" type="ORF">Psal009_03439</name>
</gene>
<evidence type="ECO:0000313" key="2">
    <source>
        <dbReference type="Proteomes" id="UP000422232"/>
    </source>
</evidence>
<evidence type="ECO:0000313" key="1">
    <source>
        <dbReference type="EMBL" id="QGO07487.1"/>
    </source>
</evidence>
<proteinExistence type="predicted"/>
<reference evidence="1 2" key="1">
    <citation type="submission" date="2019-04" db="EMBL/GenBank/DDBJ databases">
        <title>Complete genome sequencing of Piscirickettsia salmonis strain Psal-009.</title>
        <authorList>
            <person name="Schober I."/>
            <person name="Bunk B."/>
            <person name="Sproer C."/>
            <person name="Carril G.P."/>
            <person name="Riedel T."/>
            <person name="Flores-Herrera P.A."/>
            <person name="Nourdin-Galindo G."/>
            <person name="Marshall S.H."/>
            <person name="Overmann J."/>
        </authorList>
    </citation>
    <scope>NUCLEOTIDE SEQUENCE [LARGE SCALE GENOMIC DNA]</scope>
    <source>
        <strain evidence="1 2">Psal-009</strain>
    </source>
</reference>
<organism evidence="1 2">
    <name type="scientific">Piscirickettsia salmonis</name>
    <dbReference type="NCBI Taxonomy" id="1238"/>
    <lineage>
        <taxon>Bacteria</taxon>
        <taxon>Pseudomonadati</taxon>
        <taxon>Pseudomonadota</taxon>
        <taxon>Gammaproteobacteria</taxon>
        <taxon>Thiotrichales</taxon>
        <taxon>Piscirickettsiaceae</taxon>
        <taxon>Piscirickettsia</taxon>
    </lineage>
</organism>
<dbReference type="AlphaFoldDB" id="A0A9Q6LVM9"/>
<name>A0A9Q6LVM9_PISSA</name>
<dbReference type="EMBL" id="CP038908">
    <property type="protein sequence ID" value="QGO07487.1"/>
    <property type="molecule type" value="Genomic_DNA"/>
</dbReference>
<accession>A0A9Q6LVM9</accession>
<keyword evidence="2" id="KW-1185">Reference proteome</keyword>
<protein>
    <submittedName>
        <fullName evidence="1">Uncharacterized protein</fullName>
    </submittedName>
</protein>